<name>A0A3B0YV72_9ZZZZ</name>
<sequence>MQTKHLQPGMALHSDVHDTNGRLLAKADTVLTEKHIKVLKTWGITQADIKYNATKNEPQPAETAPPSDATIQQAETIANDLFSLANREHPAMQQLFNISVLHIANRLGTEQK</sequence>
<gene>
    <name evidence="1" type="ORF">MNBD_GAMMA18-735</name>
</gene>
<dbReference type="EMBL" id="UOFP01000072">
    <property type="protein sequence ID" value="VAW84885.1"/>
    <property type="molecule type" value="Genomic_DNA"/>
</dbReference>
<accession>A0A3B0YV72</accession>
<reference evidence="1" key="1">
    <citation type="submission" date="2018-06" db="EMBL/GenBank/DDBJ databases">
        <authorList>
            <person name="Zhirakovskaya E."/>
        </authorList>
    </citation>
    <scope>NUCLEOTIDE SEQUENCE</scope>
</reference>
<protein>
    <submittedName>
        <fullName evidence="1">Uncharacterized protein</fullName>
    </submittedName>
</protein>
<evidence type="ECO:0000313" key="1">
    <source>
        <dbReference type="EMBL" id="VAW84885.1"/>
    </source>
</evidence>
<organism evidence="1">
    <name type="scientific">hydrothermal vent metagenome</name>
    <dbReference type="NCBI Taxonomy" id="652676"/>
    <lineage>
        <taxon>unclassified sequences</taxon>
        <taxon>metagenomes</taxon>
        <taxon>ecological metagenomes</taxon>
    </lineage>
</organism>
<dbReference type="AlphaFoldDB" id="A0A3B0YV72"/>
<proteinExistence type="predicted"/>